<dbReference type="EC" id="5.4.99.60" evidence="6"/>
<keyword evidence="4 6" id="KW-0413">Isomerase</keyword>
<dbReference type="UniPathway" id="UPA00148"/>
<evidence type="ECO:0000256" key="3">
    <source>
        <dbReference type="ARBA" id="ARBA00022573"/>
    </source>
</evidence>
<organism evidence="6 7">
    <name type="scientific">Candidatus Electrothrix marina</name>
    <dbReference type="NCBI Taxonomy" id="1859130"/>
    <lineage>
        <taxon>Bacteria</taxon>
        <taxon>Pseudomonadati</taxon>
        <taxon>Thermodesulfobacteriota</taxon>
        <taxon>Desulfobulbia</taxon>
        <taxon>Desulfobulbales</taxon>
        <taxon>Desulfobulbaceae</taxon>
        <taxon>Candidatus Electrothrix</taxon>
    </lineage>
</organism>
<evidence type="ECO:0000256" key="1">
    <source>
        <dbReference type="ARBA" id="ARBA00004953"/>
    </source>
</evidence>
<dbReference type="InterPro" id="IPR036588">
    <property type="entry name" value="CobH/CbiC_sf"/>
</dbReference>
<dbReference type="Gene3D" id="3.40.50.10230">
    <property type="entry name" value="Cobalamin biosynthesis CobH/CbiC, precorrin-8X methylmutase"/>
    <property type="match status" value="1"/>
</dbReference>
<comment type="similarity">
    <text evidence="2">Belongs to the CobH/CbiC family.</text>
</comment>
<dbReference type="EMBL" id="MTKS01000185">
    <property type="protein sequence ID" value="RWX51203.1"/>
    <property type="molecule type" value="Genomic_DNA"/>
</dbReference>
<keyword evidence="7" id="KW-1185">Reference proteome</keyword>
<feature type="domain" description="Cobalamin biosynthesis precorrin-8X methylmutase CobH/CbiC" evidence="5">
    <location>
        <begin position="12"/>
        <end position="206"/>
    </location>
</feature>
<evidence type="ECO:0000259" key="5">
    <source>
        <dbReference type="Pfam" id="PF02570"/>
    </source>
</evidence>
<accession>A0A444JDQ0</accession>
<dbReference type="EC" id="5.4.99.61" evidence="6"/>
<comment type="pathway">
    <text evidence="1">Cofactor biosynthesis; adenosylcobalamin biosynthesis.</text>
</comment>
<dbReference type="InterPro" id="IPR003722">
    <property type="entry name" value="Cbl_synth_CobH/CbiC"/>
</dbReference>
<dbReference type="PANTHER" id="PTHR43588:SF1">
    <property type="entry name" value="COBALT-PRECORRIN-8 METHYLMUTASE"/>
    <property type="match status" value="1"/>
</dbReference>
<dbReference type="PANTHER" id="PTHR43588">
    <property type="entry name" value="COBALT-PRECORRIN-8 METHYLMUTASE"/>
    <property type="match status" value="1"/>
</dbReference>
<dbReference type="SUPFAM" id="SSF63965">
    <property type="entry name" value="Precorrin-8X methylmutase CbiC/CobH"/>
    <property type="match status" value="1"/>
</dbReference>
<comment type="caution">
    <text evidence="6">The sequence shown here is derived from an EMBL/GenBank/DDBJ whole genome shotgun (WGS) entry which is preliminary data.</text>
</comment>
<reference evidence="6 7" key="1">
    <citation type="submission" date="2017-01" db="EMBL/GenBank/DDBJ databases">
        <title>The cable genome- insights into the physiology and evolution of filamentous bacteria capable of sulfide oxidation via long distance electron transfer.</title>
        <authorList>
            <person name="Schreiber L."/>
            <person name="Bjerg J.T."/>
            <person name="Boggild A."/>
            <person name="Van De Vossenberg J."/>
            <person name="Meysman F."/>
            <person name="Nielsen L.P."/>
            <person name="Schramm A."/>
            <person name="Kjeldsen K.U."/>
        </authorList>
    </citation>
    <scope>NUCLEOTIDE SEQUENCE [LARGE SCALE GENOMIC DNA]</scope>
    <source>
        <strain evidence="6">A5</strain>
    </source>
</reference>
<evidence type="ECO:0000256" key="2">
    <source>
        <dbReference type="ARBA" id="ARBA00009774"/>
    </source>
</evidence>
<dbReference type="GO" id="GO:0043778">
    <property type="term" value="F:cobalt-precorrin-8 methylmutase activity"/>
    <property type="evidence" value="ECO:0007669"/>
    <property type="project" value="UniProtKB-EC"/>
</dbReference>
<dbReference type="GO" id="GO:0016993">
    <property type="term" value="F:precorrin-8X methylmutase activity"/>
    <property type="evidence" value="ECO:0007669"/>
    <property type="project" value="UniProtKB-EC"/>
</dbReference>
<sequence length="211" mass="22210">MSVTIQNIAPTEIEAESFRIIAKEIGDHNFDSATFKVVQRVIHATGDFNFAENLRFQSQALSRAMEVIRAGENILTDVNMVAAGVSKGMLASFGGSVSCLVADEEVARIAKESTKTRSEVAIEKGIEAGVGIIAIGNAPTALLKAMELLADMTPEARPLVIGVPVGFVNAAESKALLAEKEYPFITSLGRKGGSPVAAAICNALIHLAKEA</sequence>
<evidence type="ECO:0000313" key="7">
    <source>
        <dbReference type="Proteomes" id="UP000288892"/>
    </source>
</evidence>
<keyword evidence="3" id="KW-0169">Cobalamin biosynthesis</keyword>
<dbReference type="Pfam" id="PF02570">
    <property type="entry name" value="CbiC"/>
    <property type="match status" value="1"/>
</dbReference>
<protein>
    <submittedName>
        <fullName evidence="6">Precorrin-8X methylmutase</fullName>
        <ecNumber evidence="6">5.4.99.60</ecNumber>
        <ecNumber evidence="6">5.4.99.61</ecNumber>
    </submittedName>
</protein>
<evidence type="ECO:0000256" key="4">
    <source>
        <dbReference type="ARBA" id="ARBA00023235"/>
    </source>
</evidence>
<evidence type="ECO:0000313" key="6">
    <source>
        <dbReference type="EMBL" id="RWX51203.1"/>
    </source>
</evidence>
<name>A0A444JDQ0_9BACT</name>
<dbReference type="AlphaFoldDB" id="A0A444JDQ0"/>
<gene>
    <name evidence="6" type="ORF">VU01_11852</name>
</gene>
<dbReference type="GO" id="GO:0009236">
    <property type="term" value="P:cobalamin biosynthetic process"/>
    <property type="evidence" value="ECO:0007669"/>
    <property type="project" value="UniProtKB-UniPathway"/>
</dbReference>
<proteinExistence type="inferred from homology"/>
<dbReference type="Proteomes" id="UP000288892">
    <property type="component" value="Unassembled WGS sequence"/>
</dbReference>